<dbReference type="InterPro" id="IPR036663">
    <property type="entry name" value="Fumarylacetoacetase_C_sf"/>
</dbReference>
<evidence type="ECO:0000259" key="4">
    <source>
        <dbReference type="Pfam" id="PF01557"/>
    </source>
</evidence>
<evidence type="ECO:0000313" key="6">
    <source>
        <dbReference type="Proteomes" id="UP000295509"/>
    </source>
</evidence>
<name>A0A4V3HCG3_9BURK</name>
<dbReference type="PANTHER" id="PTHR42796:SF4">
    <property type="entry name" value="FUMARYLACETOACETATE HYDROLASE DOMAIN-CONTAINING PROTEIN 2A"/>
    <property type="match status" value="1"/>
</dbReference>
<dbReference type="GO" id="GO:0044281">
    <property type="term" value="P:small molecule metabolic process"/>
    <property type="evidence" value="ECO:0007669"/>
    <property type="project" value="UniProtKB-ARBA"/>
</dbReference>
<sequence>MKFVKFRKGNQLGIGVFHGSTVWGLLEGEPRFPGDLTRLIAGGAVVLKAAAEVLLKGDVIDLDTVTLLPPVGESGKFICLGINYPAHSAEVALEIPKQPTIFARFPSGFIGCGADMVRPAISHQLDFEGELLVVLGKGGRHIAEKDALSHVAGYSIFNDGTIRDYQIATPQWTAGKNFDGTGAIGPYFVTAEELPPGGINLILETRLNGRVVQHANTSEMTFGVAKTIAFLSEIMTLEPSDAIALGTPDGVGFSRTPPLYMKPGDICEVEITGLGVLRNFIVDEGGYASLSKR</sequence>
<comment type="similarity">
    <text evidence="2">Belongs to the FAH family.</text>
</comment>
<dbReference type="GO" id="GO:0003824">
    <property type="term" value="F:catalytic activity"/>
    <property type="evidence" value="ECO:0007669"/>
    <property type="project" value="InterPro"/>
</dbReference>
<dbReference type="GO" id="GO:0046872">
    <property type="term" value="F:metal ion binding"/>
    <property type="evidence" value="ECO:0007669"/>
    <property type="project" value="UniProtKB-KW"/>
</dbReference>
<evidence type="ECO:0000256" key="2">
    <source>
        <dbReference type="ARBA" id="ARBA00010211"/>
    </source>
</evidence>
<dbReference type="AlphaFoldDB" id="A0A4V3HCG3"/>
<accession>A0A4V3HCG3</accession>
<dbReference type="OrthoDB" id="9805307at2"/>
<gene>
    <name evidence="5" type="ORF">BX592_14613</name>
</gene>
<organism evidence="5 6">
    <name type="scientific">Paraburkholderia rhizosphaerae</name>
    <dbReference type="NCBI Taxonomy" id="480658"/>
    <lineage>
        <taxon>Bacteria</taxon>
        <taxon>Pseudomonadati</taxon>
        <taxon>Pseudomonadota</taxon>
        <taxon>Betaproteobacteria</taxon>
        <taxon>Burkholderiales</taxon>
        <taxon>Burkholderiaceae</taxon>
        <taxon>Paraburkholderia</taxon>
    </lineage>
</organism>
<proteinExistence type="inferred from homology"/>
<dbReference type="Pfam" id="PF01557">
    <property type="entry name" value="FAA_hydrolase"/>
    <property type="match status" value="1"/>
</dbReference>
<comment type="caution">
    <text evidence="5">The sequence shown here is derived from an EMBL/GenBank/DDBJ whole genome shotgun (WGS) entry which is preliminary data.</text>
</comment>
<feature type="domain" description="Fumarylacetoacetase-like C-terminal" evidence="4">
    <location>
        <begin position="76"/>
        <end position="281"/>
    </location>
</feature>
<evidence type="ECO:0000256" key="1">
    <source>
        <dbReference type="ARBA" id="ARBA00001946"/>
    </source>
</evidence>
<keyword evidence="6" id="KW-1185">Reference proteome</keyword>
<keyword evidence="3" id="KW-0479">Metal-binding</keyword>
<evidence type="ECO:0000256" key="3">
    <source>
        <dbReference type="ARBA" id="ARBA00022723"/>
    </source>
</evidence>
<dbReference type="Gene3D" id="3.90.850.10">
    <property type="entry name" value="Fumarylacetoacetase-like, C-terminal domain"/>
    <property type="match status" value="1"/>
</dbReference>
<dbReference type="SUPFAM" id="SSF56529">
    <property type="entry name" value="FAH"/>
    <property type="match status" value="1"/>
</dbReference>
<dbReference type="PANTHER" id="PTHR42796">
    <property type="entry name" value="FUMARYLACETOACETATE HYDROLASE DOMAIN-CONTAINING PROTEIN 2A-RELATED"/>
    <property type="match status" value="1"/>
</dbReference>
<reference evidence="5 6" key="1">
    <citation type="submission" date="2019-03" db="EMBL/GenBank/DDBJ databases">
        <title>Genomic Encyclopedia of Type Strains, Phase III (KMG-III): the genomes of soil and plant-associated and newly described type strains.</title>
        <authorList>
            <person name="Whitman W."/>
        </authorList>
    </citation>
    <scope>NUCLEOTIDE SEQUENCE [LARGE SCALE GENOMIC DNA]</scope>
    <source>
        <strain evidence="5 6">LMG 29544</strain>
    </source>
</reference>
<protein>
    <submittedName>
        <fullName evidence="5">2-keto-4-pentenoate hydratase/2-oxohepta-3-ene-1,7-dioic acid hydratase in catechol pathway</fullName>
    </submittedName>
</protein>
<comment type="cofactor">
    <cofactor evidence="1">
        <name>Mg(2+)</name>
        <dbReference type="ChEBI" id="CHEBI:18420"/>
    </cofactor>
</comment>
<dbReference type="EMBL" id="SORE01000046">
    <property type="protein sequence ID" value="TDY37054.1"/>
    <property type="molecule type" value="Genomic_DNA"/>
</dbReference>
<dbReference type="InterPro" id="IPR011234">
    <property type="entry name" value="Fumarylacetoacetase-like_C"/>
</dbReference>
<dbReference type="InterPro" id="IPR051121">
    <property type="entry name" value="FAH"/>
</dbReference>
<evidence type="ECO:0000313" key="5">
    <source>
        <dbReference type="EMBL" id="TDY37054.1"/>
    </source>
</evidence>
<dbReference type="RefSeq" id="WP_134197442.1">
    <property type="nucleotide sequence ID" value="NZ_JBHLUW010000048.1"/>
</dbReference>
<dbReference type="Proteomes" id="UP000295509">
    <property type="component" value="Unassembled WGS sequence"/>
</dbReference>